<feature type="region of interest" description="Disordered" evidence="1">
    <location>
        <begin position="1"/>
        <end position="69"/>
    </location>
</feature>
<evidence type="ECO:0000313" key="3">
    <source>
        <dbReference type="Proteomes" id="UP000076532"/>
    </source>
</evidence>
<keyword evidence="3" id="KW-1185">Reference proteome</keyword>
<accession>A0A167WY95</accession>
<reference evidence="2 3" key="1">
    <citation type="journal article" date="2016" name="Mol. Biol. Evol.">
        <title>Comparative Genomics of Early-Diverging Mushroom-Forming Fungi Provides Insights into the Origins of Lignocellulose Decay Capabilities.</title>
        <authorList>
            <person name="Nagy L.G."/>
            <person name="Riley R."/>
            <person name="Tritt A."/>
            <person name="Adam C."/>
            <person name="Daum C."/>
            <person name="Floudas D."/>
            <person name="Sun H."/>
            <person name="Yadav J.S."/>
            <person name="Pangilinan J."/>
            <person name="Larsson K.H."/>
            <person name="Matsuura K."/>
            <person name="Barry K."/>
            <person name="Labutti K."/>
            <person name="Kuo R."/>
            <person name="Ohm R.A."/>
            <person name="Bhattacharya S.S."/>
            <person name="Shirouzu T."/>
            <person name="Yoshinaga Y."/>
            <person name="Martin F.M."/>
            <person name="Grigoriev I.V."/>
            <person name="Hibbett D.S."/>
        </authorList>
    </citation>
    <scope>NUCLEOTIDE SEQUENCE [LARGE SCALE GENOMIC DNA]</scope>
    <source>
        <strain evidence="2 3">CBS 109695</strain>
    </source>
</reference>
<feature type="compositionally biased region" description="Polar residues" evidence="1">
    <location>
        <begin position="91"/>
        <end position="103"/>
    </location>
</feature>
<evidence type="ECO:0000256" key="1">
    <source>
        <dbReference type="SAM" id="MobiDB-lite"/>
    </source>
</evidence>
<sequence length="111" mass="11743">MEKQRGDLHWENLTCGRGAGGTGSMRGGRGRDKGIGDAGAEACVQRDSGSTKTRIRIGENGGSAAARSVRPRPIPVLHLQTFRVTRRSGTHRPSSALPASTPSHLALRGYP</sequence>
<feature type="compositionally biased region" description="Basic and acidic residues" evidence="1">
    <location>
        <begin position="1"/>
        <end position="10"/>
    </location>
</feature>
<protein>
    <submittedName>
        <fullName evidence="2">Uncharacterized protein</fullName>
    </submittedName>
</protein>
<feature type="region of interest" description="Disordered" evidence="1">
    <location>
        <begin position="85"/>
        <end position="111"/>
    </location>
</feature>
<dbReference type="EMBL" id="KV417779">
    <property type="protein sequence ID" value="KZP06617.1"/>
    <property type="molecule type" value="Genomic_DNA"/>
</dbReference>
<dbReference type="Proteomes" id="UP000076532">
    <property type="component" value="Unassembled WGS sequence"/>
</dbReference>
<name>A0A167WY95_9AGAM</name>
<dbReference type="AlphaFoldDB" id="A0A167WY95"/>
<organism evidence="2 3">
    <name type="scientific">Athelia psychrophila</name>
    <dbReference type="NCBI Taxonomy" id="1759441"/>
    <lineage>
        <taxon>Eukaryota</taxon>
        <taxon>Fungi</taxon>
        <taxon>Dikarya</taxon>
        <taxon>Basidiomycota</taxon>
        <taxon>Agaricomycotina</taxon>
        <taxon>Agaricomycetes</taxon>
        <taxon>Agaricomycetidae</taxon>
        <taxon>Atheliales</taxon>
        <taxon>Atheliaceae</taxon>
        <taxon>Athelia</taxon>
    </lineage>
</organism>
<gene>
    <name evidence="2" type="ORF">FIBSPDRAFT_876345</name>
</gene>
<evidence type="ECO:0000313" key="2">
    <source>
        <dbReference type="EMBL" id="KZP06617.1"/>
    </source>
</evidence>
<feature type="compositionally biased region" description="Gly residues" evidence="1">
    <location>
        <begin position="17"/>
        <end position="27"/>
    </location>
</feature>
<proteinExistence type="predicted"/>